<dbReference type="Pfam" id="PF15035">
    <property type="entry name" value="Rootletin"/>
    <property type="match status" value="1"/>
</dbReference>
<proteinExistence type="predicted"/>
<evidence type="ECO:0000256" key="2">
    <source>
        <dbReference type="SAM" id="Coils"/>
    </source>
</evidence>
<evidence type="ECO:0000259" key="4">
    <source>
        <dbReference type="Pfam" id="PF15035"/>
    </source>
</evidence>
<dbReference type="SUPFAM" id="SSF90257">
    <property type="entry name" value="Myosin rod fragments"/>
    <property type="match status" value="1"/>
</dbReference>
<evidence type="ECO:0000256" key="3">
    <source>
        <dbReference type="SAM" id="MobiDB-lite"/>
    </source>
</evidence>
<dbReference type="Proteomes" id="UP001187415">
    <property type="component" value="Unassembled WGS sequence"/>
</dbReference>
<keyword evidence="1 2" id="KW-0175">Coiled coil</keyword>
<feature type="compositionally biased region" description="Basic and acidic residues" evidence="3">
    <location>
        <begin position="363"/>
        <end position="382"/>
    </location>
</feature>
<feature type="domain" description="Rootletin-like coiled-coil" evidence="4">
    <location>
        <begin position="68"/>
        <end position="242"/>
    </location>
</feature>
<accession>A0AA88SJZ8</accession>
<dbReference type="EMBL" id="JAUPFM010000010">
    <property type="protein sequence ID" value="KAK2840478.1"/>
    <property type="molecule type" value="Genomic_DNA"/>
</dbReference>
<feature type="region of interest" description="Disordered" evidence="3">
    <location>
        <begin position="363"/>
        <end position="384"/>
    </location>
</feature>
<name>A0AA88SJZ8_CHASR</name>
<feature type="coiled-coil region" evidence="2">
    <location>
        <begin position="622"/>
        <end position="691"/>
    </location>
</feature>
<evidence type="ECO:0000313" key="5">
    <source>
        <dbReference type="EMBL" id="KAK2840478.1"/>
    </source>
</evidence>
<sequence length="693" mass="80637">MELETGWQQEKADLKHQVCRLQEQLAECRAERDELESRARALNDRLWQSVSPSLALSLQLEGEQRLWRRRVREGREREARQALIIHRLQNKVLEYRDRCQRLECELQDEVKQLLNTERRIRDEHSDSLESALIRLEEEQQRSVGLAETNTLLRDQLSQSEQANQALREDLQKLTADWTRAMEETESTWLKEKESQLGREGQHQTQLLSVWRSVVALRQHFHSVKTATDRDLWQLKAEFSRLSSSLRSSCESVSSSLRLNTRHLRPLSLSVLPPHLPSDLPVSSLSPPLTSTLALPRPISPLSEVPPVSTSTLGTFILGELEHKEEEEEEEKMREVLDLKLVHDAEVSQLKERIAELSRMLEAELSQREEREQETERQRETERSLQSVSQAVVRLSRVLSSSSSRPLCISSERVLSLDLSSLLSVLSQTESTLQWNHEELQRAKLSLRRLGDEKSTLEFRAKQLEDDNQQLQMHTQLKLTHTQDLLNREREVSSSLRLQVDEVQRREEEVKRENDRLRRERDRQEERSRQLETETHRRVETELLENIGLTERETLHRLEIHSLKGALEREQLDKRRAEEEAADAKDALQKSRECVLRLSSSECVLKREIEDGQGALEKMAALNLGLASDKRELQKQLLEMERELSDSRTQVQSLTSEVSSLQREVKTLNADYAELRAQKEAEAEAARQLIERKQ</sequence>
<gene>
    <name evidence="5" type="ORF">Q5P01_014218</name>
</gene>
<keyword evidence="6" id="KW-1185">Reference proteome</keyword>
<feature type="coiled-coil region" evidence="2">
    <location>
        <begin position="85"/>
        <end position="183"/>
    </location>
</feature>
<feature type="region of interest" description="Disordered" evidence="3">
    <location>
        <begin position="508"/>
        <end position="533"/>
    </location>
</feature>
<organism evidence="5 6">
    <name type="scientific">Channa striata</name>
    <name type="common">Snakehead murrel</name>
    <name type="synonym">Ophicephalus striatus</name>
    <dbReference type="NCBI Taxonomy" id="64152"/>
    <lineage>
        <taxon>Eukaryota</taxon>
        <taxon>Metazoa</taxon>
        <taxon>Chordata</taxon>
        <taxon>Craniata</taxon>
        <taxon>Vertebrata</taxon>
        <taxon>Euteleostomi</taxon>
        <taxon>Actinopterygii</taxon>
        <taxon>Neopterygii</taxon>
        <taxon>Teleostei</taxon>
        <taxon>Neoteleostei</taxon>
        <taxon>Acanthomorphata</taxon>
        <taxon>Anabantaria</taxon>
        <taxon>Anabantiformes</taxon>
        <taxon>Channoidei</taxon>
        <taxon>Channidae</taxon>
        <taxon>Channa</taxon>
    </lineage>
</organism>
<protein>
    <recommendedName>
        <fullName evidence="4">Rootletin-like coiled-coil domain-containing protein</fullName>
    </recommendedName>
</protein>
<evidence type="ECO:0000313" key="6">
    <source>
        <dbReference type="Proteomes" id="UP001187415"/>
    </source>
</evidence>
<reference evidence="5" key="1">
    <citation type="submission" date="2023-07" db="EMBL/GenBank/DDBJ databases">
        <title>Chromosome-level Genome Assembly of Striped Snakehead (Channa striata).</title>
        <authorList>
            <person name="Liu H."/>
        </authorList>
    </citation>
    <scope>NUCLEOTIDE SEQUENCE</scope>
    <source>
        <strain evidence="5">Gz</strain>
        <tissue evidence="5">Muscle</tissue>
    </source>
</reference>
<feature type="coiled-coil region" evidence="2">
    <location>
        <begin position="18"/>
        <end position="45"/>
    </location>
</feature>
<dbReference type="InterPro" id="IPR055167">
    <property type="entry name" value="Rootletin-like_CC"/>
</dbReference>
<feature type="coiled-coil region" evidence="2">
    <location>
        <begin position="559"/>
        <end position="593"/>
    </location>
</feature>
<evidence type="ECO:0000256" key="1">
    <source>
        <dbReference type="ARBA" id="ARBA00023054"/>
    </source>
</evidence>
<dbReference type="AlphaFoldDB" id="A0AA88SJZ8"/>
<comment type="caution">
    <text evidence="5">The sequence shown here is derived from an EMBL/GenBank/DDBJ whole genome shotgun (WGS) entry which is preliminary data.</text>
</comment>